<dbReference type="EMBL" id="UIGB01000001">
    <property type="protein sequence ID" value="SUU83836.1"/>
    <property type="molecule type" value="Genomic_DNA"/>
</dbReference>
<name>A0A380W4P8_AFIFE</name>
<dbReference type="SUPFAM" id="SSF53850">
    <property type="entry name" value="Periplasmic binding protein-like II"/>
    <property type="match status" value="1"/>
</dbReference>
<feature type="signal peptide" evidence="1">
    <location>
        <begin position="1"/>
        <end position="24"/>
    </location>
</feature>
<proteinExistence type="predicted"/>
<organism evidence="2 3">
    <name type="scientific">Afipia felis</name>
    <name type="common">Cat scratch disease bacillus</name>
    <dbReference type="NCBI Taxonomy" id="1035"/>
    <lineage>
        <taxon>Bacteria</taxon>
        <taxon>Pseudomonadati</taxon>
        <taxon>Pseudomonadota</taxon>
        <taxon>Alphaproteobacteria</taxon>
        <taxon>Hyphomicrobiales</taxon>
        <taxon>Nitrobacteraceae</taxon>
        <taxon>Afipia</taxon>
    </lineage>
</organism>
<protein>
    <submittedName>
        <fullName evidence="2">Alkanesulfonate transporter substrate-binding subunit</fullName>
    </submittedName>
</protein>
<dbReference type="PANTHER" id="PTHR30024:SF2">
    <property type="entry name" value="ABC TRANSPORTER SUBSTRATE-BINDING PROTEIN"/>
    <property type="match status" value="1"/>
</dbReference>
<evidence type="ECO:0000313" key="3">
    <source>
        <dbReference type="Proteomes" id="UP000254343"/>
    </source>
</evidence>
<dbReference type="Pfam" id="PF13379">
    <property type="entry name" value="NMT1_2"/>
    <property type="match status" value="1"/>
</dbReference>
<accession>A0A380W4P8</accession>
<reference evidence="2 3" key="1">
    <citation type="submission" date="2018-06" db="EMBL/GenBank/DDBJ databases">
        <authorList>
            <consortium name="Pathogen Informatics"/>
            <person name="Doyle S."/>
        </authorList>
    </citation>
    <scope>NUCLEOTIDE SEQUENCE [LARGE SCALE GENOMIC DNA]</scope>
    <source>
        <strain evidence="2 3">NCTC12722</strain>
    </source>
</reference>
<dbReference type="AlphaFoldDB" id="A0A380W4P8"/>
<dbReference type="PANTHER" id="PTHR30024">
    <property type="entry name" value="ALIPHATIC SULFONATES-BINDING PROTEIN-RELATED"/>
    <property type="match status" value="1"/>
</dbReference>
<dbReference type="Gene3D" id="3.40.190.10">
    <property type="entry name" value="Periplasmic binding protein-like II"/>
    <property type="match status" value="2"/>
</dbReference>
<dbReference type="Proteomes" id="UP000254343">
    <property type="component" value="Unassembled WGS sequence"/>
</dbReference>
<feature type="chain" id="PRO_5016648727" evidence="1">
    <location>
        <begin position="25"/>
        <end position="334"/>
    </location>
</feature>
<sequence>MMRRQIAGLLTLLTVSTFSTTAPAETSTVRIAKQFGISYLTLTVMEERKLIEKHAKQEGLDVKTEWLRFSAGSGMNEALLAGNLDFAAGGIPPLLTIWDKTQNNLKVKGVVGLNLMPYYLVTINPKIKTIADFSPSDKIALPAIKTSIQAVVLQMATEKQFGPGQQSKLDPFTVSMGHPDAMAAMLSGHTEINAHFGTEPFQTLELKDKRTHMVLNSYDVVGGEHTNNILWATSKFVQANPKVTKAVVAAVRESEEMIKADPAGIAALWVKAENSKMSVVDAEKIIRDPKNQWTTTPRGFLSILQFMNKAGSIKTKATSITDIFFDDPSIADGN</sequence>
<gene>
    <name evidence="2" type="ORF">NCTC12722_01015</name>
</gene>
<evidence type="ECO:0000256" key="1">
    <source>
        <dbReference type="SAM" id="SignalP"/>
    </source>
</evidence>
<keyword evidence="1" id="KW-0732">Signal</keyword>
<evidence type="ECO:0000313" key="2">
    <source>
        <dbReference type="EMBL" id="SUU83836.1"/>
    </source>
</evidence>